<dbReference type="GO" id="GO:0016020">
    <property type="term" value="C:membrane"/>
    <property type="evidence" value="ECO:0007669"/>
    <property type="project" value="TreeGrafter"/>
</dbReference>
<evidence type="ECO:0000256" key="2">
    <source>
        <dbReference type="SAM" id="Coils"/>
    </source>
</evidence>
<evidence type="ECO:0000256" key="4">
    <source>
        <dbReference type="SAM" id="Phobius"/>
    </source>
</evidence>
<organism evidence="6 7">
    <name type="scientific">Mizuhopecten yessoensis</name>
    <name type="common">Japanese scallop</name>
    <name type="synonym">Patinopecten yessoensis</name>
    <dbReference type="NCBI Taxonomy" id="6573"/>
    <lineage>
        <taxon>Eukaryota</taxon>
        <taxon>Metazoa</taxon>
        <taxon>Spiralia</taxon>
        <taxon>Lophotrochozoa</taxon>
        <taxon>Mollusca</taxon>
        <taxon>Bivalvia</taxon>
        <taxon>Autobranchia</taxon>
        <taxon>Pteriomorphia</taxon>
        <taxon>Pectinida</taxon>
        <taxon>Pectinoidea</taxon>
        <taxon>Pectinidae</taxon>
        <taxon>Mizuhopecten</taxon>
    </lineage>
</organism>
<proteinExistence type="inferred from homology"/>
<feature type="coiled-coil region" evidence="2">
    <location>
        <begin position="166"/>
        <end position="193"/>
    </location>
</feature>
<keyword evidence="4" id="KW-0812">Transmembrane</keyword>
<name>A0A210Q6G8_MIZYE</name>
<comment type="similarity">
    <text evidence="1">Belongs to the cytochrome b5 family. MAPR subfamily.</text>
</comment>
<keyword evidence="7" id="KW-1185">Reference proteome</keyword>
<dbReference type="Proteomes" id="UP000242188">
    <property type="component" value="Unassembled WGS sequence"/>
</dbReference>
<dbReference type="PANTHER" id="PTHR10281">
    <property type="entry name" value="MEMBRANE-ASSOCIATED PROGESTERONE RECEPTOR COMPONENT-RELATED"/>
    <property type="match status" value="1"/>
</dbReference>
<dbReference type="InterPro" id="IPR036400">
    <property type="entry name" value="Cyt_B5-like_heme/steroid_sf"/>
</dbReference>
<evidence type="ECO:0000256" key="1">
    <source>
        <dbReference type="ARBA" id="ARBA00038357"/>
    </source>
</evidence>
<dbReference type="AlphaFoldDB" id="A0A210Q6G8"/>
<accession>A0A210Q6G8</accession>
<dbReference type="SMART" id="SM01117">
    <property type="entry name" value="Cyt-b5"/>
    <property type="match status" value="1"/>
</dbReference>
<dbReference type="STRING" id="6573.A0A210Q6G8"/>
<reference evidence="6 7" key="1">
    <citation type="journal article" date="2017" name="Nat. Ecol. Evol.">
        <title>Scallop genome provides insights into evolution of bilaterian karyotype and development.</title>
        <authorList>
            <person name="Wang S."/>
            <person name="Zhang J."/>
            <person name="Jiao W."/>
            <person name="Li J."/>
            <person name="Xun X."/>
            <person name="Sun Y."/>
            <person name="Guo X."/>
            <person name="Huan P."/>
            <person name="Dong B."/>
            <person name="Zhang L."/>
            <person name="Hu X."/>
            <person name="Sun X."/>
            <person name="Wang J."/>
            <person name="Zhao C."/>
            <person name="Wang Y."/>
            <person name="Wang D."/>
            <person name="Huang X."/>
            <person name="Wang R."/>
            <person name="Lv J."/>
            <person name="Li Y."/>
            <person name="Zhang Z."/>
            <person name="Liu B."/>
            <person name="Lu W."/>
            <person name="Hui Y."/>
            <person name="Liang J."/>
            <person name="Zhou Z."/>
            <person name="Hou R."/>
            <person name="Li X."/>
            <person name="Liu Y."/>
            <person name="Li H."/>
            <person name="Ning X."/>
            <person name="Lin Y."/>
            <person name="Zhao L."/>
            <person name="Xing Q."/>
            <person name="Dou J."/>
            <person name="Li Y."/>
            <person name="Mao J."/>
            <person name="Guo H."/>
            <person name="Dou H."/>
            <person name="Li T."/>
            <person name="Mu C."/>
            <person name="Jiang W."/>
            <person name="Fu Q."/>
            <person name="Fu X."/>
            <person name="Miao Y."/>
            <person name="Liu J."/>
            <person name="Yu Q."/>
            <person name="Li R."/>
            <person name="Liao H."/>
            <person name="Li X."/>
            <person name="Kong Y."/>
            <person name="Jiang Z."/>
            <person name="Chourrout D."/>
            <person name="Li R."/>
            <person name="Bao Z."/>
        </authorList>
    </citation>
    <scope>NUCLEOTIDE SEQUENCE [LARGE SCALE GENOMIC DNA]</scope>
    <source>
        <strain evidence="6 7">PY_sf001</strain>
    </source>
</reference>
<sequence>MLRGTMFVTTVVGVVSVLYAYGYLTPYTRMLMRHVPDNVKSFMERYIDISDHTADVKSTSGRIFTKDELWKYRGEGDSAVYLAVLGQVFDVTKGRKHYGPGGGYEFFSGRDGTRAYVSGDFTEAGLIDDITGLSLTDIRGLDDWIKFYKKDYIYVGKVVGNFYNAEGTATEAYREYEKQLATAEKEKVLTAADYRRFPPCNSESAQGKGRRLWCSNLSGGIQRDWTGLPREYYRPGTTKPRCACVKDVGPPSETPNVPSADHRNVGDLDNPNMKVYPGCEPKSVSCSFNDF</sequence>
<evidence type="ECO:0000259" key="5">
    <source>
        <dbReference type="SMART" id="SM01117"/>
    </source>
</evidence>
<dbReference type="PANTHER" id="PTHR10281:SF4">
    <property type="entry name" value="NEUFERRICIN"/>
    <property type="match status" value="1"/>
</dbReference>
<dbReference type="SUPFAM" id="SSF55856">
    <property type="entry name" value="Cytochrome b5-like heme/steroid binding domain"/>
    <property type="match status" value="1"/>
</dbReference>
<dbReference type="Pfam" id="PF00173">
    <property type="entry name" value="Cyt-b5"/>
    <property type="match status" value="1"/>
</dbReference>
<dbReference type="EMBL" id="NEDP02004827">
    <property type="protein sequence ID" value="OWF44334.1"/>
    <property type="molecule type" value="Genomic_DNA"/>
</dbReference>
<evidence type="ECO:0000256" key="3">
    <source>
        <dbReference type="SAM" id="MobiDB-lite"/>
    </source>
</evidence>
<feature type="transmembrane region" description="Helical" evidence="4">
    <location>
        <begin position="6"/>
        <end position="24"/>
    </location>
</feature>
<dbReference type="InterPro" id="IPR050577">
    <property type="entry name" value="MAPR/NEUFC/NENF-like"/>
</dbReference>
<evidence type="ECO:0000313" key="6">
    <source>
        <dbReference type="EMBL" id="OWF44334.1"/>
    </source>
</evidence>
<dbReference type="InterPro" id="IPR001199">
    <property type="entry name" value="Cyt_B5-like_heme/steroid-bd"/>
</dbReference>
<protein>
    <submittedName>
        <fullName evidence="6">Neuferricin</fullName>
    </submittedName>
</protein>
<gene>
    <name evidence="6" type="ORF">KP79_PYT15865</name>
</gene>
<dbReference type="OrthoDB" id="10257697at2759"/>
<keyword evidence="4" id="KW-1133">Transmembrane helix</keyword>
<comment type="caution">
    <text evidence="6">The sequence shown here is derived from an EMBL/GenBank/DDBJ whole genome shotgun (WGS) entry which is preliminary data.</text>
</comment>
<keyword evidence="4" id="KW-0472">Membrane</keyword>
<keyword evidence="2" id="KW-0175">Coiled coil</keyword>
<dbReference type="GO" id="GO:0012505">
    <property type="term" value="C:endomembrane system"/>
    <property type="evidence" value="ECO:0007669"/>
    <property type="project" value="TreeGrafter"/>
</dbReference>
<feature type="region of interest" description="Disordered" evidence="3">
    <location>
        <begin position="248"/>
        <end position="269"/>
    </location>
</feature>
<feature type="domain" description="Cytochrome b5 heme-binding" evidence="5">
    <location>
        <begin position="64"/>
        <end position="159"/>
    </location>
</feature>
<dbReference type="Gene3D" id="3.10.120.10">
    <property type="entry name" value="Cytochrome b5-like heme/steroid binding domain"/>
    <property type="match status" value="1"/>
</dbReference>
<evidence type="ECO:0000313" key="7">
    <source>
        <dbReference type="Proteomes" id="UP000242188"/>
    </source>
</evidence>